<gene>
    <name evidence="1" type="ORF">R1flu_003209</name>
</gene>
<comment type="caution">
    <text evidence="1">The sequence shown here is derived from an EMBL/GenBank/DDBJ whole genome shotgun (WGS) entry which is preliminary data.</text>
</comment>
<dbReference type="Proteomes" id="UP001605036">
    <property type="component" value="Unassembled WGS sequence"/>
</dbReference>
<name>A0ABD1Y9A0_9MARC</name>
<organism evidence="1 2">
    <name type="scientific">Riccia fluitans</name>
    <dbReference type="NCBI Taxonomy" id="41844"/>
    <lineage>
        <taxon>Eukaryota</taxon>
        <taxon>Viridiplantae</taxon>
        <taxon>Streptophyta</taxon>
        <taxon>Embryophyta</taxon>
        <taxon>Marchantiophyta</taxon>
        <taxon>Marchantiopsida</taxon>
        <taxon>Marchantiidae</taxon>
        <taxon>Marchantiales</taxon>
        <taxon>Ricciaceae</taxon>
        <taxon>Riccia</taxon>
    </lineage>
</organism>
<accession>A0ABD1Y9A0</accession>
<evidence type="ECO:0000313" key="1">
    <source>
        <dbReference type="EMBL" id="KAL2623004.1"/>
    </source>
</evidence>
<keyword evidence="2" id="KW-1185">Reference proteome</keyword>
<protein>
    <submittedName>
        <fullName evidence="1">Uncharacterized protein</fullName>
    </submittedName>
</protein>
<proteinExistence type="predicted"/>
<evidence type="ECO:0000313" key="2">
    <source>
        <dbReference type="Proteomes" id="UP001605036"/>
    </source>
</evidence>
<dbReference type="EMBL" id="JBHFFA010000006">
    <property type="protein sequence ID" value="KAL2623004.1"/>
    <property type="molecule type" value="Genomic_DNA"/>
</dbReference>
<sequence>MASRMRTAEARNVMRAANHLIVISAPPLRTKSCCNIRAERRSDREEKIECPGVPASSAAVPHLHATAEFTPNVATHPFLF</sequence>
<dbReference type="AlphaFoldDB" id="A0ABD1Y9A0"/>
<reference evidence="1 2" key="1">
    <citation type="submission" date="2024-09" db="EMBL/GenBank/DDBJ databases">
        <title>Chromosome-scale assembly of Riccia fluitans.</title>
        <authorList>
            <person name="Paukszto L."/>
            <person name="Sawicki J."/>
            <person name="Karawczyk K."/>
            <person name="Piernik-Szablinska J."/>
            <person name="Szczecinska M."/>
            <person name="Mazdziarz M."/>
        </authorList>
    </citation>
    <scope>NUCLEOTIDE SEQUENCE [LARGE SCALE GENOMIC DNA]</scope>
    <source>
        <strain evidence="1">Rf_01</strain>
        <tissue evidence="1">Aerial parts of the thallus</tissue>
    </source>
</reference>